<dbReference type="InterPro" id="IPR018531">
    <property type="entry name" value="DUF1993"/>
</dbReference>
<dbReference type="Pfam" id="PF09351">
    <property type="entry name" value="DUF1993"/>
    <property type="match status" value="1"/>
</dbReference>
<dbReference type="PANTHER" id="PTHR36922:SF1">
    <property type="entry name" value="DUF1993 DOMAIN-CONTAINING PROTEIN"/>
    <property type="match status" value="1"/>
</dbReference>
<dbReference type="EMBL" id="CP019602">
    <property type="protein sequence ID" value="ARU15122.1"/>
    <property type="molecule type" value="Genomic_DNA"/>
</dbReference>
<name>A0A1Z1F8P4_9SPHN</name>
<dbReference type="PANTHER" id="PTHR36922">
    <property type="entry name" value="BLL2446 PROTEIN"/>
    <property type="match status" value="1"/>
</dbReference>
<protein>
    <recommendedName>
        <fullName evidence="3">DUF1993 domain-containing protein</fullName>
    </recommendedName>
</protein>
<evidence type="ECO:0000313" key="1">
    <source>
        <dbReference type="EMBL" id="ARU15122.1"/>
    </source>
</evidence>
<organism evidence="1 2">
    <name type="scientific">Croceicoccus marinus</name>
    <dbReference type="NCBI Taxonomy" id="450378"/>
    <lineage>
        <taxon>Bacteria</taxon>
        <taxon>Pseudomonadati</taxon>
        <taxon>Pseudomonadota</taxon>
        <taxon>Alphaproteobacteria</taxon>
        <taxon>Sphingomonadales</taxon>
        <taxon>Erythrobacteraceae</taxon>
        <taxon>Croceicoccus</taxon>
    </lineage>
</organism>
<evidence type="ECO:0000313" key="2">
    <source>
        <dbReference type="Proteomes" id="UP000195807"/>
    </source>
</evidence>
<dbReference type="OrthoDB" id="338237at2"/>
<gene>
    <name evidence="1" type="ORF">A9D14_01715</name>
</gene>
<dbReference type="AlphaFoldDB" id="A0A1Z1F8P4"/>
<dbReference type="InterPro" id="IPR034660">
    <property type="entry name" value="DinB/YfiT-like"/>
</dbReference>
<dbReference type="Proteomes" id="UP000195807">
    <property type="component" value="Chromosome"/>
</dbReference>
<dbReference type="SUPFAM" id="SSF109854">
    <property type="entry name" value="DinB/YfiT-like putative metalloenzymes"/>
    <property type="match status" value="1"/>
</dbReference>
<dbReference type="RefSeq" id="WP_066842403.1">
    <property type="nucleotide sequence ID" value="NZ_CP019602.1"/>
</dbReference>
<proteinExistence type="predicted"/>
<dbReference type="Gene3D" id="1.20.120.450">
    <property type="entry name" value="dinb family like domain"/>
    <property type="match status" value="1"/>
</dbReference>
<keyword evidence="2" id="KW-1185">Reference proteome</keyword>
<dbReference type="KEGG" id="cman:A9D14_01715"/>
<evidence type="ECO:0008006" key="3">
    <source>
        <dbReference type="Google" id="ProtNLM"/>
    </source>
</evidence>
<dbReference type="STRING" id="450378.GCA_001661675_00341"/>
<accession>A0A1Z1F8P4</accession>
<reference evidence="1 2" key="1">
    <citation type="submission" date="2017-01" db="EMBL/GenBank/DDBJ databases">
        <title>Complete genome sequence of esterase-producing bacterium Croceicoccus marinus E4A9.</title>
        <authorList>
            <person name="Wu Y.-H."/>
            <person name="Cheng H."/>
            <person name="Xu L."/>
            <person name="Huo Y.-Y."/>
            <person name="Wang C.-S."/>
            <person name="Xu X.-W."/>
        </authorList>
    </citation>
    <scope>NUCLEOTIDE SEQUENCE [LARGE SCALE GENOMIC DNA]</scope>
    <source>
        <strain evidence="1 2">E4A9</strain>
    </source>
</reference>
<sequence length="174" mass="19109">MTLSLHAATIPGFLRMLANMEHLIGKAETWCAEHGRSEEDVCCARITSDMLDFAYQVKSTVVHSVGALAGIRAGVFSPDRSEPPRGFAAMRAMLADARQELSAVSEADMETVGTAAMEFRMGDKFVVPFTGQNFLLSFSIPNFYFHAATAYDILRQLGVPIGKRDYLGPDWTKP</sequence>